<gene>
    <name evidence="12" type="ORF">F2Q69_00051563</name>
</gene>
<dbReference type="InterPro" id="IPR032675">
    <property type="entry name" value="LRR_dom_sf"/>
</dbReference>
<evidence type="ECO:0000256" key="5">
    <source>
        <dbReference type="ARBA" id="ARBA00022737"/>
    </source>
</evidence>
<reference evidence="12" key="1">
    <citation type="submission" date="2019-12" db="EMBL/GenBank/DDBJ databases">
        <title>Genome sequencing and annotation of Brassica cretica.</title>
        <authorList>
            <person name="Studholme D.J."/>
            <person name="Sarris P."/>
        </authorList>
    </citation>
    <scope>NUCLEOTIDE SEQUENCE</scope>
    <source>
        <strain evidence="12">PFS-109/04</strain>
        <tissue evidence="12">Leaf</tissue>
    </source>
</reference>
<dbReference type="InterPro" id="IPR046956">
    <property type="entry name" value="RLP23-like"/>
</dbReference>
<evidence type="ECO:0000256" key="8">
    <source>
        <dbReference type="ARBA" id="ARBA00023170"/>
    </source>
</evidence>
<evidence type="ECO:0000313" key="12">
    <source>
        <dbReference type="EMBL" id="KAF3524763.1"/>
    </source>
</evidence>
<accession>A0A8S9PM86</accession>
<keyword evidence="6 10" id="KW-1133">Transmembrane helix</keyword>
<feature type="domain" description="Leucine-rich repeat-containing N-terminal plant-type" evidence="11">
    <location>
        <begin position="126"/>
        <end position="177"/>
    </location>
</feature>
<dbReference type="PANTHER" id="PTHR48063">
    <property type="entry name" value="LRR RECEPTOR-LIKE KINASE"/>
    <property type="match status" value="1"/>
</dbReference>
<keyword evidence="8" id="KW-0675">Receptor</keyword>
<keyword evidence="5" id="KW-0677">Repeat</keyword>
<keyword evidence="7 10" id="KW-0472">Membrane</keyword>
<comment type="subcellular location">
    <subcellularLocation>
        <location evidence="1">Membrane</location>
        <topology evidence="1">Single-pass type I membrane protein</topology>
    </subcellularLocation>
</comment>
<dbReference type="Gene3D" id="3.80.10.10">
    <property type="entry name" value="Ribonuclease Inhibitor"/>
    <property type="match status" value="2"/>
</dbReference>
<evidence type="ECO:0000256" key="10">
    <source>
        <dbReference type="SAM" id="Phobius"/>
    </source>
</evidence>
<sequence>MLHGNIHRQLTNLTSLAVFNVSYNNLSGLIPQGRQFDTFNDMSYLSNPLLCGLPTKRSCEEAKKSTEEADNRGREDDLDMMVFYWTSASTYVTALIAQFLYFSSSKLLNPLTLLLGQIHVYKSCIEEERKALLNLKTYLASEGSRQHHHFPTFDYILHTWTNDTTSDCCKWEGVNCTLTSAQVNGLAFLEYMYLPDKALLNLSLMHPFEELRSLNLSGAEYQFGGLFDDVEGNFLAIGFCFSKAFLLDGISVSS</sequence>
<dbReference type="EMBL" id="QGKX02001347">
    <property type="protein sequence ID" value="KAF3524763.1"/>
    <property type="molecule type" value="Genomic_DNA"/>
</dbReference>
<protein>
    <recommendedName>
        <fullName evidence="11">Leucine-rich repeat-containing N-terminal plant-type domain-containing protein</fullName>
    </recommendedName>
</protein>
<dbReference type="Pfam" id="PF08263">
    <property type="entry name" value="LRRNT_2"/>
    <property type="match status" value="1"/>
</dbReference>
<dbReference type="Proteomes" id="UP000712600">
    <property type="component" value="Unassembled WGS sequence"/>
</dbReference>
<keyword evidence="9" id="KW-0325">Glycoprotein</keyword>
<evidence type="ECO:0000256" key="9">
    <source>
        <dbReference type="ARBA" id="ARBA00023180"/>
    </source>
</evidence>
<keyword evidence="3 10" id="KW-0812">Transmembrane</keyword>
<evidence type="ECO:0000313" key="13">
    <source>
        <dbReference type="Proteomes" id="UP000712600"/>
    </source>
</evidence>
<evidence type="ECO:0000259" key="11">
    <source>
        <dbReference type="Pfam" id="PF08263"/>
    </source>
</evidence>
<proteinExistence type="predicted"/>
<evidence type="ECO:0000256" key="7">
    <source>
        <dbReference type="ARBA" id="ARBA00023136"/>
    </source>
</evidence>
<organism evidence="12 13">
    <name type="scientific">Brassica cretica</name>
    <name type="common">Mustard</name>
    <dbReference type="NCBI Taxonomy" id="69181"/>
    <lineage>
        <taxon>Eukaryota</taxon>
        <taxon>Viridiplantae</taxon>
        <taxon>Streptophyta</taxon>
        <taxon>Embryophyta</taxon>
        <taxon>Tracheophyta</taxon>
        <taxon>Spermatophyta</taxon>
        <taxon>Magnoliopsida</taxon>
        <taxon>eudicotyledons</taxon>
        <taxon>Gunneridae</taxon>
        <taxon>Pentapetalae</taxon>
        <taxon>rosids</taxon>
        <taxon>malvids</taxon>
        <taxon>Brassicales</taxon>
        <taxon>Brassicaceae</taxon>
        <taxon>Brassiceae</taxon>
        <taxon>Brassica</taxon>
    </lineage>
</organism>
<name>A0A8S9PM86_BRACR</name>
<evidence type="ECO:0000256" key="3">
    <source>
        <dbReference type="ARBA" id="ARBA00022692"/>
    </source>
</evidence>
<comment type="caution">
    <text evidence="12">The sequence shown here is derived from an EMBL/GenBank/DDBJ whole genome shotgun (WGS) entry which is preliminary data.</text>
</comment>
<keyword evidence="2" id="KW-0433">Leucine-rich repeat</keyword>
<evidence type="ECO:0000256" key="1">
    <source>
        <dbReference type="ARBA" id="ARBA00004479"/>
    </source>
</evidence>
<dbReference type="AlphaFoldDB" id="A0A8S9PM86"/>
<keyword evidence="4" id="KW-0732">Signal</keyword>
<evidence type="ECO:0000256" key="4">
    <source>
        <dbReference type="ARBA" id="ARBA00022729"/>
    </source>
</evidence>
<dbReference type="InterPro" id="IPR013210">
    <property type="entry name" value="LRR_N_plant-typ"/>
</dbReference>
<dbReference type="PANTHER" id="PTHR48063:SF112">
    <property type="entry name" value="RECEPTOR LIKE PROTEIN 30-LIKE"/>
    <property type="match status" value="1"/>
</dbReference>
<dbReference type="SUPFAM" id="SSF52058">
    <property type="entry name" value="L domain-like"/>
    <property type="match status" value="1"/>
</dbReference>
<feature type="transmembrane region" description="Helical" evidence="10">
    <location>
        <begin position="82"/>
        <end position="102"/>
    </location>
</feature>
<dbReference type="GO" id="GO:0016020">
    <property type="term" value="C:membrane"/>
    <property type="evidence" value="ECO:0007669"/>
    <property type="project" value="UniProtKB-SubCell"/>
</dbReference>
<evidence type="ECO:0000256" key="2">
    <source>
        <dbReference type="ARBA" id="ARBA00022614"/>
    </source>
</evidence>
<evidence type="ECO:0000256" key="6">
    <source>
        <dbReference type="ARBA" id="ARBA00022989"/>
    </source>
</evidence>